<dbReference type="Proteomes" id="UP000028302">
    <property type="component" value="Unassembled WGS sequence"/>
</dbReference>
<feature type="transmembrane region" description="Helical" evidence="1">
    <location>
        <begin position="70"/>
        <end position="95"/>
    </location>
</feature>
<keyword evidence="4" id="KW-1185">Reference proteome</keyword>
<name>A0A084IGX1_SALHC</name>
<comment type="caution">
    <text evidence="3">The sequence shown here is derived from an EMBL/GenBank/DDBJ whole genome shotgun (WGS) entry which is preliminary data.</text>
</comment>
<reference evidence="3 4" key="1">
    <citation type="submission" date="2013-03" db="EMBL/GenBank/DDBJ databases">
        <title>Salinisphaera hydrothermalis C41B8 Genome Sequencing.</title>
        <authorList>
            <person name="Li C."/>
            <person name="Lai Q."/>
            <person name="Shao Z."/>
        </authorList>
    </citation>
    <scope>NUCLEOTIDE SEQUENCE [LARGE SCALE GENOMIC DNA]</scope>
    <source>
        <strain evidence="3 4">C41B8</strain>
    </source>
</reference>
<feature type="domain" description="SHOCT" evidence="2">
    <location>
        <begin position="113"/>
        <end position="140"/>
    </location>
</feature>
<dbReference type="RefSeq" id="WP_051883730.1">
    <property type="nucleotide sequence ID" value="NZ_APNK01000044.1"/>
</dbReference>
<proteinExistence type="predicted"/>
<keyword evidence="1" id="KW-0812">Transmembrane</keyword>
<accession>A0A084IGX1</accession>
<protein>
    <recommendedName>
        <fullName evidence="2">SHOCT domain-containing protein</fullName>
    </recommendedName>
</protein>
<dbReference type="STRING" id="1304275.C41B8_17296"/>
<dbReference type="AlphaFoldDB" id="A0A084IGX1"/>
<dbReference type="EMBL" id="APNK01000044">
    <property type="protein sequence ID" value="KEZ75955.1"/>
    <property type="molecule type" value="Genomic_DNA"/>
</dbReference>
<feature type="transmembrane region" description="Helical" evidence="1">
    <location>
        <begin position="30"/>
        <end position="50"/>
    </location>
</feature>
<gene>
    <name evidence="3" type="ORF">C41B8_17296</name>
</gene>
<dbReference type="PATRIC" id="fig|1304275.5.peg.3541"/>
<keyword evidence="1" id="KW-1133">Transmembrane helix</keyword>
<evidence type="ECO:0000313" key="4">
    <source>
        <dbReference type="Proteomes" id="UP000028302"/>
    </source>
</evidence>
<organism evidence="3 4">
    <name type="scientific">Salinisphaera hydrothermalis (strain C41B8)</name>
    <dbReference type="NCBI Taxonomy" id="1304275"/>
    <lineage>
        <taxon>Bacteria</taxon>
        <taxon>Pseudomonadati</taxon>
        <taxon>Pseudomonadota</taxon>
        <taxon>Gammaproteobacteria</taxon>
        <taxon>Salinisphaerales</taxon>
        <taxon>Salinisphaeraceae</taxon>
        <taxon>Salinisphaera</taxon>
    </lineage>
</organism>
<dbReference type="Pfam" id="PF09851">
    <property type="entry name" value="SHOCT"/>
    <property type="match status" value="1"/>
</dbReference>
<evidence type="ECO:0000256" key="1">
    <source>
        <dbReference type="SAM" id="Phobius"/>
    </source>
</evidence>
<evidence type="ECO:0000259" key="2">
    <source>
        <dbReference type="Pfam" id="PF09851"/>
    </source>
</evidence>
<dbReference type="InterPro" id="IPR018649">
    <property type="entry name" value="SHOCT"/>
</dbReference>
<dbReference type="eggNOG" id="COG3462">
    <property type="taxonomic scope" value="Bacteria"/>
</dbReference>
<sequence>MNQGTMQRDMIEYRHVDLFRGEFIVMDGKWAGVLAFLGTSVAATPAWAQYGSGGLYGPGMMWGGSWVGSIFGMVMMLLVFAAVIAFIVVAVRWLARQEDHHHATNAPPTGRPTALDILKERFARGEIDKKEFEEHKRHLLD</sequence>
<evidence type="ECO:0000313" key="3">
    <source>
        <dbReference type="EMBL" id="KEZ75955.1"/>
    </source>
</evidence>
<keyword evidence="1" id="KW-0472">Membrane</keyword>